<proteinExistence type="predicted"/>
<accession>A0A0V1ETT3</accession>
<name>A0A0V1ETT3_TRIPS</name>
<evidence type="ECO:0000256" key="1">
    <source>
        <dbReference type="ARBA" id="ARBA00004123"/>
    </source>
</evidence>
<dbReference type="SMART" id="SM00473">
    <property type="entry name" value="PAN_AP"/>
    <property type="match status" value="7"/>
</dbReference>
<comment type="subcellular location">
    <subcellularLocation>
        <location evidence="1">Nucleus</location>
    </subcellularLocation>
</comment>
<dbReference type="InterPro" id="IPR003609">
    <property type="entry name" value="Pan_app"/>
</dbReference>
<organism evidence="4 5">
    <name type="scientific">Trichinella pseudospiralis</name>
    <name type="common">Parasitic roundworm</name>
    <dbReference type="NCBI Taxonomy" id="6337"/>
    <lineage>
        <taxon>Eukaryota</taxon>
        <taxon>Metazoa</taxon>
        <taxon>Ecdysozoa</taxon>
        <taxon>Nematoda</taxon>
        <taxon>Enoplea</taxon>
        <taxon>Dorylaimia</taxon>
        <taxon>Trichinellida</taxon>
        <taxon>Trichinellidae</taxon>
        <taxon>Trichinella</taxon>
    </lineage>
</organism>
<evidence type="ECO:0000259" key="3">
    <source>
        <dbReference type="PROSITE" id="PS50948"/>
    </source>
</evidence>
<dbReference type="GO" id="GO:0005730">
    <property type="term" value="C:nucleolus"/>
    <property type="evidence" value="ECO:0007669"/>
    <property type="project" value="InterPro"/>
</dbReference>
<comment type="caution">
    <text evidence="4">The sequence shown here is derived from an EMBL/GenBank/DDBJ whole genome shotgun (WGS) entry which is preliminary data.</text>
</comment>
<feature type="domain" description="Apple" evidence="3">
    <location>
        <begin position="445"/>
        <end position="527"/>
    </location>
</feature>
<dbReference type="PANTHER" id="PTHR13213">
    <property type="entry name" value="MYB-BINDING PROTEIN 1A FAMILY MEMBER"/>
    <property type="match status" value="1"/>
</dbReference>
<dbReference type="Gene3D" id="3.50.4.10">
    <property type="entry name" value="Hepatocyte Growth Factor"/>
    <property type="match status" value="1"/>
</dbReference>
<reference evidence="4 5" key="1">
    <citation type="submission" date="2015-01" db="EMBL/GenBank/DDBJ databases">
        <title>Evolution of Trichinella species and genotypes.</title>
        <authorList>
            <person name="Korhonen P.K."/>
            <person name="Edoardo P."/>
            <person name="Giuseppe L.R."/>
            <person name="Gasser R.B."/>
        </authorList>
    </citation>
    <scope>NUCLEOTIDE SEQUENCE [LARGE SCALE GENOMIC DNA]</scope>
    <source>
        <strain evidence="4">ISS13</strain>
    </source>
</reference>
<dbReference type="GO" id="GO:0003723">
    <property type="term" value="F:RNA binding"/>
    <property type="evidence" value="ECO:0007669"/>
    <property type="project" value="TreeGrafter"/>
</dbReference>
<dbReference type="PANTHER" id="PTHR13213:SF2">
    <property type="entry name" value="MYB-BINDING PROTEIN 1A"/>
    <property type="match status" value="1"/>
</dbReference>
<evidence type="ECO:0000256" key="2">
    <source>
        <dbReference type="ARBA" id="ARBA00023242"/>
    </source>
</evidence>
<dbReference type="SUPFAM" id="SSF57414">
    <property type="entry name" value="Hairpin loop containing domain-like"/>
    <property type="match status" value="1"/>
</dbReference>
<dbReference type="InterPro" id="IPR007015">
    <property type="entry name" value="DNA_pol_V/MYBBP1A"/>
</dbReference>
<evidence type="ECO:0000313" key="5">
    <source>
        <dbReference type="Proteomes" id="UP000054632"/>
    </source>
</evidence>
<gene>
    <name evidence="4" type="primary">mybbp1a</name>
    <name evidence="4" type="ORF">T4A_13611</name>
</gene>
<dbReference type="PROSITE" id="PS50948">
    <property type="entry name" value="PAN"/>
    <property type="match status" value="1"/>
</dbReference>
<protein>
    <submittedName>
        <fullName evidence="4">Myb-binding protein 1A-like protein</fullName>
    </submittedName>
</protein>
<keyword evidence="2" id="KW-0539">Nucleus</keyword>
<dbReference type="GO" id="GO:0003714">
    <property type="term" value="F:transcription corepressor activity"/>
    <property type="evidence" value="ECO:0007669"/>
    <property type="project" value="TreeGrafter"/>
</dbReference>
<evidence type="ECO:0000313" key="4">
    <source>
        <dbReference type="EMBL" id="KRY77256.1"/>
    </source>
</evidence>
<dbReference type="Proteomes" id="UP000054632">
    <property type="component" value="Unassembled WGS sequence"/>
</dbReference>
<dbReference type="EMBL" id="JYDR01000008">
    <property type="protein sequence ID" value="KRY77256.1"/>
    <property type="molecule type" value="Genomic_DNA"/>
</dbReference>
<dbReference type="GO" id="GO:0043565">
    <property type="term" value="F:sequence-specific DNA binding"/>
    <property type="evidence" value="ECO:0007669"/>
    <property type="project" value="TreeGrafter"/>
</dbReference>
<sequence length="2832" mass="326744">MPQYVETFVIKNVVLKQRTFFILANCNWISVYVPKIDATCVLVVKKINHFEARYVEQLFCSFESCIATCFQHQCLCNSIKYTFFAKQCDLYNINGTYDSIPEDAETGQARHFLLHSCHKEISNVPVANIIQSTSLNVDIITANVHLPSTHRVCRVQKRPFAESYKIQRLQLLTTSSLKRCLAACDAPSNSLCNSVLFSIQEKTCILLSRRHAFVSLGGSSATEDSEAQLFIILHCRNDFKELQFNATQSVRRQSAIAYTASNLHLQILIHHELFYASKAAIRLQLWDSSDDTECLKICLTSNRTDYCDAYYFSSREQTCLTMRLKKQYALPEQHGHQIITKFYDDETLNITLKDANEPYLNNDQHYLTLSSCIKDRETERTNNGQPEFCFLPQLNEMCLLEFYQPLCLSGARLIKSLFFIFHLFFTLESSPMHSYVYIPLFDKVCLIEKYIPQEYPTASRIPVFIYNSLESCIAACSNYMTRELLCNAFMYSDITKACHLHFYTVNIKKGMRPVETGQSQFYLLHRCFNRNNSLLNSAVNKKNETNDKIVFLPALHKLCLIRRRLVSESWFAKPILHTTTPNLKKCLSLCVVNGAAGCNSVIFSLQEKSCTLVTHQSIFSTLSATLKSSAYFFEIDHCKTETLHYPLLTSLLLANATNPIQHFLSFGVRHLPITKSENAIIIDLLNCSTIQYCFYRCVMQRRDFGCNAVFFNAEEKTCLLMKLDVSSMETTDLVLYNFFKGYTRKEKLILSNYEDPLRFKTSFVSLHEFHERCQILTFTSAYAENLKVHSLLLQTNSLHSCLKVCRSNTNDTSCSGVLFSKHEKVCYKVVEGTFYDQIVTEDDQTIVLLQLCVKDREEERRENSMFYHYHLYELEEMCVFESYANHYFSGFAVYDNIPKSSSGYHCILKCASEQISKGCAAVHKSQERCMFFRRNSTARIFRKLENSYFLEMLYCESKFAGNAFDFDAGRLSDVKFDNETVELADQLSVPIWNNKPESECNILLLENMRPLKCLVVAKFINKKFKNFNGIACDFKLNVNIEKHVSFCDLSWRESLKTYALRLPDKKRPWNENLFLYVPMLTNITDSIEHRKHPFGRTGVAGQGILNKLGRNLHYFLYENTMSDYPFNEEMANAVKQGFHNHSNPSIRKRANELFSEAKRSTNTISKTTTITDSDTDDAWLEEVVAEIIHDQHVHLGNINFIPEMNSLSLEWRRVTEQIDEYIMELKRKTGEHYPEPYLTISASKENVLQHFRNLVSLNRDIRVQAETHLVAEVINISNADEKRGIIQYCLKRLIGGLSSARKAARLGFAVVLSKLISAVPEIEIANVLQLMKTGLPLHSTSEGRANALGILMGILAIVHGVKAIQEKEIIFLQFAVENLLQIRSQFLQFEALCMQAFSMILQKSTLKSFKTEIWPRIKCTVVDDFDDENSFCIWLRLSVNERFPEFAAKHLPAASEVYFSDECYSKMLNAMRKYAALHDVLHPFSATVLQTAMKSTKFQSFWTTVVNDGLLNDMEDKKSVVCGLQLIMHFLDANPQPEMIFFVFTVNLLQLVWKISDVGLERNKILAQISVAILKKLFKAVETCNSDWQTELLKRVAVVYFESGIKSRNWRHLVPLFSKYSEMAILSCFKFMEKLTMKSKSEQLIDNQRKMLLFVKLFFQINESSFEIGHHVLAYLLSAVRNCELQAEVLQENASCLRLQTSAVFFSLLNQRFFKSTVKRQPTIAKEHCVVFLNLLKFVNDEWIQKSCAKSGNSDLYQSILNEAKLTTGQLCNAFLDKSDDSIQFPAPFLSFLLVLLLRSVVEPLEYCDMLEDVLICYNRCNGIVEKDENEPDDSWLSVLTDLFLELLSKPKRDFWNVVLFAFTSFVPVLGMDQIDYIFQVISSDESSILNWMNEEDENLEISCDNHAGTTSEDLDDAEEQDWINGVEKSDDDENDFDINVSDMDEEEEEMADELLQKLLSKRKEAKLEQFQRTLRLKVLRMRCFDLLHAYVVYGQDVVVLVHMVVKLFDFIIMASINFRRQRYLLNSARGILFTLKKWKKFKSIPQEPEVVDAILHALEHVQLYLSETEGKALVIDVQLVLKFLFKIGDKLDETTIKERYESGIASVLGKAVDLYCKVPFGRIDVLLSVALHKRTNLLFDFLPNVVQNAFNKDIHEAARAKCLALCRNSLTKKAVELFSKKEHLITWPKFCQTLKEQFGMWHDEIYSTFAQDENKSTMKKNIFSPVYFAELIALFLKIVKLKGLVELSMFADEVSVQLRSLNISEMPHKILADIHRRFRLEVTKNIMMNSKQLIINNQLFKKLHIFLAEIFFISANNTENKIKTFTVTQRSININTYCHNREKMITFCKTFLMIFSIVLVIDALLYSGYVEEENLSCLFESAKFSGTIEQFTNEAHTRISYARCIRLCLIASFDKKCNVVFHYHKTQTCLLMNISKSDLHSDGDMFLDIVFIHACHEGKMDFLLDAESADMDERILNSSIHLSSSEQHSKKYYFQKTSKEVFSDAELLRTVKFPNVESCVIACDYASQLNNCNAVTYMKRTNTCSYYYFSSLPPLYPAAEENGTAFYILYLSVRDEIEVQTLEIPSNKSLPYLLRISNLMPSEFQNVDEYYDTKMEPFASDTASEEVFAVNLYNYYEVCIIKVLKDFNSTGLAVKHVFTNVRSLNYCLHLCRNMLPQWPYRAVQYSRAVHKCAIIELNTEGTTRRLPSRKRLIELQQCTSDRYELRNENPAPLKFYLKEEKEVCVIEFFANSSVGGWKLLKKSYTSTIVGCIAECRLFNRSQNCRAFNYTPEKECLIFAGGEEEYTVIPNSWFGEIMNCEKGLLTDIVSKF</sequence>
<dbReference type="Pfam" id="PF04931">
    <property type="entry name" value="DNA_pol_phi"/>
    <property type="match status" value="1"/>
</dbReference>